<dbReference type="Proteomes" id="UP000024635">
    <property type="component" value="Unassembled WGS sequence"/>
</dbReference>
<keyword evidence="1" id="KW-0812">Transmembrane</keyword>
<dbReference type="EMBL" id="JARK01000627">
    <property type="protein sequence ID" value="EYC35560.1"/>
    <property type="molecule type" value="Genomic_DNA"/>
</dbReference>
<dbReference type="AlphaFoldDB" id="A0A016W7I6"/>
<reference evidence="3" key="1">
    <citation type="journal article" date="2015" name="Nat. Genet.">
        <title>The genome and transcriptome of the zoonotic hookworm Ancylostoma ceylanicum identify infection-specific gene families.</title>
        <authorList>
            <person name="Schwarz E.M."/>
            <person name="Hu Y."/>
            <person name="Antoshechkin I."/>
            <person name="Miller M.M."/>
            <person name="Sternberg P.W."/>
            <person name="Aroian R.V."/>
        </authorList>
    </citation>
    <scope>NUCLEOTIDE SEQUENCE</scope>
    <source>
        <strain evidence="3">HY135</strain>
    </source>
</reference>
<protein>
    <submittedName>
        <fullName evidence="2">Uncharacterized protein</fullName>
    </submittedName>
</protein>
<organism evidence="2 3">
    <name type="scientific">Ancylostoma ceylanicum</name>
    <dbReference type="NCBI Taxonomy" id="53326"/>
    <lineage>
        <taxon>Eukaryota</taxon>
        <taxon>Metazoa</taxon>
        <taxon>Ecdysozoa</taxon>
        <taxon>Nematoda</taxon>
        <taxon>Chromadorea</taxon>
        <taxon>Rhabditida</taxon>
        <taxon>Rhabditina</taxon>
        <taxon>Rhabditomorpha</taxon>
        <taxon>Strongyloidea</taxon>
        <taxon>Ancylostomatidae</taxon>
        <taxon>Ancylostomatinae</taxon>
        <taxon>Ancylostoma</taxon>
    </lineage>
</organism>
<keyword evidence="1" id="KW-0472">Membrane</keyword>
<comment type="caution">
    <text evidence="2">The sequence shown here is derived from an EMBL/GenBank/DDBJ whole genome shotgun (WGS) entry which is preliminary data.</text>
</comment>
<accession>A0A016W7I6</accession>
<evidence type="ECO:0000256" key="1">
    <source>
        <dbReference type="SAM" id="Phobius"/>
    </source>
</evidence>
<sequence length="103" mass="11338">MCYVIYQPVAAATRRHPAGPQCCTCRAKLNTFPARICCQKFSLRCNVTDVVLLKQSTQTFAELDPHVIEARIAKMGGVEVSFQLLFGCYSVAIGLMFTFSVGV</sequence>
<name>A0A016W7I6_9BILA</name>
<keyword evidence="1" id="KW-1133">Transmembrane helix</keyword>
<evidence type="ECO:0000313" key="2">
    <source>
        <dbReference type="EMBL" id="EYC35560.1"/>
    </source>
</evidence>
<keyword evidence="3" id="KW-1185">Reference proteome</keyword>
<evidence type="ECO:0000313" key="3">
    <source>
        <dbReference type="Proteomes" id="UP000024635"/>
    </source>
</evidence>
<gene>
    <name evidence="2" type="primary">Acey_s1027.g3428</name>
    <name evidence="2" type="ORF">Y032_1027g3428</name>
</gene>
<feature type="transmembrane region" description="Helical" evidence="1">
    <location>
        <begin position="80"/>
        <end position="101"/>
    </location>
</feature>
<proteinExistence type="predicted"/>